<accession>A0A4P2Q2B0</accession>
<proteinExistence type="predicted"/>
<dbReference type="Proteomes" id="UP000295781">
    <property type="component" value="Chromosome"/>
</dbReference>
<reference evidence="1 2" key="1">
    <citation type="submission" date="2015-09" db="EMBL/GenBank/DDBJ databases">
        <title>Sorangium comparison.</title>
        <authorList>
            <person name="Zaburannyi N."/>
            <person name="Bunk B."/>
            <person name="Overmann J."/>
            <person name="Mueller R."/>
        </authorList>
    </citation>
    <scope>NUCLEOTIDE SEQUENCE [LARGE SCALE GENOMIC DNA]</scope>
    <source>
        <strain evidence="1 2">So ceGT47</strain>
    </source>
</reference>
<gene>
    <name evidence="1" type="ORF">SOCEGT47_036170</name>
</gene>
<evidence type="ECO:0000313" key="1">
    <source>
        <dbReference type="EMBL" id="AUX23098.1"/>
    </source>
</evidence>
<evidence type="ECO:0000313" key="2">
    <source>
        <dbReference type="Proteomes" id="UP000295781"/>
    </source>
</evidence>
<name>A0A4P2Q2B0_SORCE</name>
<organism evidence="1 2">
    <name type="scientific">Sorangium cellulosum</name>
    <name type="common">Polyangium cellulosum</name>
    <dbReference type="NCBI Taxonomy" id="56"/>
    <lineage>
        <taxon>Bacteria</taxon>
        <taxon>Pseudomonadati</taxon>
        <taxon>Myxococcota</taxon>
        <taxon>Polyangia</taxon>
        <taxon>Polyangiales</taxon>
        <taxon>Polyangiaceae</taxon>
        <taxon>Sorangium</taxon>
    </lineage>
</organism>
<dbReference type="EMBL" id="CP012670">
    <property type="protein sequence ID" value="AUX23098.1"/>
    <property type="molecule type" value="Genomic_DNA"/>
</dbReference>
<protein>
    <submittedName>
        <fullName evidence="1">Uncharacterized protein</fullName>
    </submittedName>
</protein>
<sequence>MNQIQETSYLQTARALADAHRQADPNTTLIFLNPDPAEQEVRLLEVSTAAPTSGELYPFSFAARPDLGINYPSVVLLLSHQEWTDLQQGNLQLPDGWTIDRLEKL</sequence>
<dbReference type="AlphaFoldDB" id="A0A4P2Q2B0"/>